<dbReference type="GeneID" id="77469584"/>
<keyword evidence="2" id="KW-1185">Reference proteome</keyword>
<dbReference type="InterPro" id="IPR058231">
    <property type="entry name" value="MG284-like_C"/>
</dbReference>
<gene>
    <name evidence="1" type="ORF">C7U55_00505</name>
</gene>
<dbReference type="EMBL" id="PYLP01000001">
    <property type="protein sequence ID" value="PST42069.1"/>
    <property type="molecule type" value="Genomic_DNA"/>
</dbReference>
<protein>
    <submittedName>
        <fullName evidence="1">Uncharacterized protein</fullName>
    </submittedName>
</protein>
<reference evidence="2" key="1">
    <citation type="submission" date="2018-03" db="EMBL/GenBank/DDBJ databases">
        <title>Lachnoclostridium SNUG30370 gen.nov., sp.nov., isolated from human faeces.</title>
        <authorList>
            <person name="Seo B."/>
            <person name="Jeon K."/>
            <person name="Ko G."/>
        </authorList>
    </citation>
    <scope>NUCLEOTIDE SEQUENCE [LARGE SCALE GENOMIC DNA]</scope>
    <source>
        <strain evidence="2">SNUG30370</strain>
    </source>
</reference>
<sequence length="133" mass="16631">MKAITYKEKKEELEKIFRGYHQAQMKLQYLKEKSYYPSIQMDTIRERKSYYQDKGTQWIDSLYSKEELEKAIQSYEFILSCLSEESRRIIEKDFLYKDKKDWWVLYYSRSTYYRLKTRAMEEILYYFNCLERS</sequence>
<organism evidence="1 2">
    <name type="scientific">Faecalibacillus faecis</name>
    <dbReference type="NCBI Taxonomy" id="1982628"/>
    <lineage>
        <taxon>Bacteria</taxon>
        <taxon>Bacillati</taxon>
        <taxon>Bacillota</taxon>
        <taxon>Erysipelotrichia</taxon>
        <taxon>Erysipelotrichales</taxon>
        <taxon>Coprobacillaceae</taxon>
        <taxon>Faecalibacillus</taxon>
    </lineage>
</organism>
<comment type="caution">
    <text evidence="1">The sequence shown here is derived from an EMBL/GenBank/DDBJ whole genome shotgun (WGS) entry which is preliminary data.</text>
</comment>
<evidence type="ECO:0000313" key="2">
    <source>
        <dbReference type="Proteomes" id="UP000241201"/>
    </source>
</evidence>
<dbReference type="AlphaFoldDB" id="A0A2T3G3H2"/>
<accession>A0A2T3G3H2</accession>
<proteinExistence type="predicted"/>
<dbReference type="Proteomes" id="UP000241201">
    <property type="component" value="Unassembled WGS sequence"/>
</dbReference>
<dbReference type="RefSeq" id="WP_106986865.1">
    <property type="nucleotide sequence ID" value="NZ_JADPLM010000051.1"/>
</dbReference>
<dbReference type="NCBIfam" id="NF045770">
    <property type="entry name" value="MPN403_MG284_C"/>
    <property type="match status" value="1"/>
</dbReference>
<evidence type="ECO:0000313" key="1">
    <source>
        <dbReference type="EMBL" id="PST42069.1"/>
    </source>
</evidence>
<name>A0A2T3G3H2_9FIRM</name>